<reference evidence="1" key="1">
    <citation type="journal article" date="2019" name="Sci. Rep.">
        <title>Draft genome of Tanacetum cinerariifolium, the natural source of mosquito coil.</title>
        <authorList>
            <person name="Yamashiro T."/>
            <person name="Shiraishi A."/>
            <person name="Satake H."/>
            <person name="Nakayama K."/>
        </authorList>
    </citation>
    <scope>NUCLEOTIDE SEQUENCE</scope>
</reference>
<sequence length="339" mass="37463">MIVRKRVGPLPTHRLAVRHSVDCSSSGHFSSNDYLRDSSSSSSLKTSLDSSIDALSDSASSRSSSDHSLPLPSSGIRLSHHLCSLVPSIHHSSAIISARPSHDSSSVSSSRKRNRSLAASIPLSSPIPGALSYARADHLPSHRRIRSSEIATDLEVSLEDRFEPYVPRGTDLEMDVDVVVDRDEVGTDVRGLVKVRVDRVTHPVTVDDIPKPTQEKGAIETREGVNEQIDHRLAGALGAHDVAKTFMEMEEMEMKEVEIEGVLSKKRYPEDGNRVMKLGYENELTAYTKRFQELVLLCTRMVANEEEKVERLVSDQGLRIEDGDAPKELEASLLAYKYP</sequence>
<name>A0A699HQH2_TANCI</name>
<proteinExistence type="predicted"/>
<evidence type="ECO:0000313" key="1">
    <source>
        <dbReference type="EMBL" id="GEY40759.1"/>
    </source>
</evidence>
<gene>
    <name evidence="1" type="ORF">Tci_412733</name>
</gene>
<organism evidence="1">
    <name type="scientific">Tanacetum cinerariifolium</name>
    <name type="common">Dalmatian daisy</name>
    <name type="synonym">Chrysanthemum cinerariifolium</name>
    <dbReference type="NCBI Taxonomy" id="118510"/>
    <lineage>
        <taxon>Eukaryota</taxon>
        <taxon>Viridiplantae</taxon>
        <taxon>Streptophyta</taxon>
        <taxon>Embryophyta</taxon>
        <taxon>Tracheophyta</taxon>
        <taxon>Spermatophyta</taxon>
        <taxon>Magnoliopsida</taxon>
        <taxon>eudicotyledons</taxon>
        <taxon>Gunneridae</taxon>
        <taxon>Pentapetalae</taxon>
        <taxon>asterids</taxon>
        <taxon>campanulids</taxon>
        <taxon>Asterales</taxon>
        <taxon>Asteraceae</taxon>
        <taxon>Asteroideae</taxon>
        <taxon>Anthemideae</taxon>
        <taxon>Anthemidinae</taxon>
        <taxon>Tanacetum</taxon>
    </lineage>
</organism>
<comment type="caution">
    <text evidence="1">The sequence shown here is derived from an EMBL/GenBank/DDBJ whole genome shotgun (WGS) entry which is preliminary data.</text>
</comment>
<accession>A0A699HQH2</accession>
<dbReference type="AlphaFoldDB" id="A0A699HQH2"/>
<protein>
    <recommendedName>
        <fullName evidence="2">Reverse transcriptase domain-containing protein</fullName>
    </recommendedName>
</protein>
<evidence type="ECO:0008006" key="2">
    <source>
        <dbReference type="Google" id="ProtNLM"/>
    </source>
</evidence>
<dbReference type="EMBL" id="BKCJ010175982">
    <property type="protein sequence ID" value="GEY40759.1"/>
    <property type="molecule type" value="Genomic_DNA"/>
</dbReference>